<evidence type="ECO:0000313" key="4">
    <source>
        <dbReference type="Proteomes" id="UP000484164"/>
    </source>
</evidence>
<dbReference type="Proteomes" id="UP000484164">
    <property type="component" value="Unassembled WGS sequence"/>
</dbReference>
<comment type="similarity">
    <text evidence="1">Belongs to the short-chain dehydrogenases/reductases (SDR) family.</text>
</comment>
<dbReference type="RefSeq" id="WP_151692249.1">
    <property type="nucleotide sequence ID" value="NZ_BMGX01000002.1"/>
</dbReference>
<dbReference type="PRINTS" id="PR00080">
    <property type="entry name" value="SDRFAMILY"/>
</dbReference>
<dbReference type="PANTHER" id="PTHR42760:SF133">
    <property type="entry name" value="3-OXOACYL-[ACYL-CARRIER-PROTEIN] REDUCTASE"/>
    <property type="match status" value="1"/>
</dbReference>
<comment type="caution">
    <text evidence="3">The sequence shown here is derived from an EMBL/GenBank/DDBJ whole genome shotgun (WGS) entry which is preliminary data.</text>
</comment>
<dbReference type="InterPro" id="IPR036291">
    <property type="entry name" value="NAD(P)-bd_dom_sf"/>
</dbReference>
<dbReference type="Pfam" id="PF13561">
    <property type="entry name" value="adh_short_C2"/>
    <property type="match status" value="1"/>
</dbReference>
<accession>A0A6L3ZKB2</accession>
<evidence type="ECO:0000313" key="3">
    <source>
        <dbReference type="EMBL" id="KAB2817590.1"/>
    </source>
</evidence>
<evidence type="ECO:0000256" key="2">
    <source>
        <dbReference type="ARBA" id="ARBA00023002"/>
    </source>
</evidence>
<proteinExistence type="inferred from homology"/>
<dbReference type="PRINTS" id="PR00081">
    <property type="entry name" value="GDHRDH"/>
</dbReference>
<gene>
    <name evidence="3" type="ORF">F8C82_04095</name>
</gene>
<dbReference type="EMBL" id="WBVQ01000001">
    <property type="protein sequence ID" value="KAB2817590.1"/>
    <property type="molecule type" value="Genomic_DNA"/>
</dbReference>
<dbReference type="FunFam" id="3.40.50.720:FF:000084">
    <property type="entry name" value="Short-chain dehydrogenase reductase"/>
    <property type="match status" value="1"/>
</dbReference>
<evidence type="ECO:0000256" key="1">
    <source>
        <dbReference type="ARBA" id="ARBA00006484"/>
    </source>
</evidence>
<protein>
    <submittedName>
        <fullName evidence="3">SDR family oxidoreductase</fullName>
    </submittedName>
</protein>
<keyword evidence="4" id="KW-1185">Reference proteome</keyword>
<dbReference type="SUPFAM" id="SSF51735">
    <property type="entry name" value="NAD(P)-binding Rossmann-fold domains"/>
    <property type="match status" value="1"/>
</dbReference>
<sequence length="243" mass="26548">MSGKVVLVTGGSGLIGSEIIRELNASGYRSINLDLHVENDLVKGTWKCDITEPTSVDETIASIVEEFGSIDGLVNNAYPRTSDWGKPVDQIEIESWRKNVDMQMNSVFYITQRVLSHMVKQNSGSVVNIASIYGVVGNDPTLYENTGISAPAAYSAIKGGLINLTRYLASHYGQHGVRVNALSPGGIFDHQDPKFVEAYERRVPLRRMGNPNDIAPVVQFLLSDQAKYITGQNIIVDGGYTAQ</sequence>
<dbReference type="InterPro" id="IPR002347">
    <property type="entry name" value="SDR_fam"/>
</dbReference>
<organism evidence="3 4">
    <name type="scientific">Phaeocystidibacter marisrubri</name>
    <dbReference type="NCBI Taxonomy" id="1577780"/>
    <lineage>
        <taxon>Bacteria</taxon>
        <taxon>Pseudomonadati</taxon>
        <taxon>Bacteroidota</taxon>
        <taxon>Flavobacteriia</taxon>
        <taxon>Flavobacteriales</taxon>
        <taxon>Phaeocystidibacteraceae</taxon>
        <taxon>Phaeocystidibacter</taxon>
    </lineage>
</organism>
<name>A0A6L3ZKB2_9FLAO</name>
<dbReference type="PANTHER" id="PTHR42760">
    <property type="entry name" value="SHORT-CHAIN DEHYDROGENASES/REDUCTASES FAMILY MEMBER"/>
    <property type="match status" value="1"/>
</dbReference>
<dbReference type="OrthoDB" id="9804774at2"/>
<reference evidence="3 4" key="1">
    <citation type="submission" date="2019-10" db="EMBL/GenBank/DDBJ databases">
        <title>Genome sequence of Phaeocystidibacter marisrubri JCM30614 (type strain).</title>
        <authorList>
            <person name="Bowman J.P."/>
        </authorList>
    </citation>
    <scope>NUCLEOTIDE SEQUENCE [LARGE SCALE GENOMIC DNA]</scope>
    <source>
        <strain evidence="3 4">JCM 30614</strain>
    </source>
</reference>
<dbReference type="Gene3D" id="3.40.50.720">
    <property type="entry name" value="NAD(P)-binding Rossmann-like Domain"/>
    <property type="match status" value="1"/>
</dbReference>
<dbReference type="AlphaFoldDB" id="A0A6L3ZKB2"/>
<dbReference type="GO" id="GO:0016616">
    <property type="term" value="F:oxidoreductase activity, acting on the CH-OH group of donors, NAD or NADP as acceptor"/>
    <property type="evidence" value="ECO:0007669"/>
    <property type="project" value="TreeGrafter"/>
</dbReference>
<keyword evidence="2" id="KW-0560">Oxidoreductase</keyword>